<dbReference type="PANTHER" id="PTHR34502">
    <property type="entry name" value="DUF6594 DOMAIN-CONTAINING PROTEIN-RELATED"/>
    <property type="match status" value="1"/>
</dbReference>
<evidence type="ECO:0000313" key="5">
    <source>
        <dbReference type="Proteomes" id="UP000192596"/>
    </source>
</evidence>
<reference evidence="5" key="1">
    <citation type="submission" date="2017-03" db="EMBL/GenBank/DDBJ databases">
        <title>Genomes of endolithic fungi from Antarctica.</title>
        <authorList>
            <person name="Coleine C."/>
            <person name="Masonjones S."/>
            <person name="Stajich J.E."/>
        </authorList>
    </citation>
    <scope>NUCLEOTIDE SEQUENCE [LARGE SCALE GENOMIC DNA]</scope>
    <source>
        <strain evidence="5">CCFEE 5527</strain>
    </source>
</reference>
<feature type="transmembrane region" description="Helical" evidence="2">
    <location>
        <begin position="559"/>
        <end position="577"/>
    </location>
</feature>
<keyword evidence="2" id="KW-0472">Membrane</keyword>
<dbReference type="InParanoid" id="A0A1V8SG61"/>
<feature type="domain" description="DUF6594" evidence="3">
    <location>
        <begin position="289"/>
        <end position="571"/>
    </location>
</feature>
<evidence type="ECO:0000256" key="2">
    <source>
        <dbReference type="SAM" id="Phobius"/>
    </source>
</evidence>
<feature type="region of interest" description="Disordered" evidence="1">
    <location>
        <begin position="1"/>
        <end position="28"/>
    </location>
</feature>
<evidence type="ECO:0000256" key="1">
    <source>
        <dbReference type="SAM" id="MobiDB-lite"/>
    </source>
</evidence>
<dbReference type="PANTHER" id="PTHR34502:SF3">
    <property type="entry name" value="DUF6594 DOMAIN-CONTAINING PROTEIN"/>
    <property type="match status" value="1"/>
</dbReference>
<dbReference type="AlphaFoldDB" id="A0A1V8SG61"/>
<comment type="caution">
    <text evidence="4">The sequence shown here is derived from an EMBL/GenBank/DDBJ whole genome shotgun (WGS) entry which is preliminary data.</text>
</comment>
<feature type="transmembrane region" description="Helical" evidence="2">
    <location>
        <begin position="528"/>
        <end position="547"/>
    </location>
</feature>
<keyword evidence="2" id="KW-1133">Transmembrane helix</keyword>
<gene>
    <name evidence="4" type="ORF">B0A48_15958</name>
</gene>
<dbReference type="InterPro" id="IPR046529">
    <property type="entry name" value="DUF6594"/>
</dbReference>
<keyword evidence="5" id="KW-1185">Reference proteome</keyword>
<accession>A0A1V8SG61</accession>
<keyword evidence="2" id="KW-0812">Transmembrane</keyword>
<feature type="compositionally biased region" description="Basic and acidic residues" evidence="1">
    <location>
        <begin position="98"/>
        <end position="109"/>
    </location>
</feature>
<feature type="region of interest" description="Disordered" evidence="1">
    <location>
        <begin position="89"/>
        <end position="122"/>
    </location>
</feature>
<evidence type="ECO:0000259" key="3">
    <source>
        <dbReference type="Pfam" id="PF20237"/>
    </source>
</evidence>
<organism evidence="4 5">
    <name type="scientific">Cryoendolithus antarcticus</name>
    <dbReference type="NCBI Taxonomy" id="1507870"/>
    <lineage>
        <taxon>Eukaryota</taxon>
        <taxon>Fungi</taxon>
        <taxon>Dikarya</taxon>
        <taxon>Ascomycota</taxon>
        <taxon>Pezizomycotina</taxon>
        <taxon>Dothideomycetes</taxon>
        <taxon>Dothideomycetidae</taxon>
        <taxon>Cladosporiales</taxon>
        <taxon>Cladosporiaceae</taxon>
        <taxon>Cryoendolithus</taxon>
    </lineage>
</organism>
<dbReference type="STRING" id="1507870.A0A1V8SG61"/>
<dbReference type="Proteomes" id="UP000192596">
    <property type="component" value="Unassembled WGS sequence"/>
</dbReference>
<dbReference type="OrthoDB" id="3533814at2759"/>
<dbReference type="EMBL" id="NAJO01000048">
    <property type="protein sequence ID" value="OQN98126.1"/>
    <property type="molecule type" value="Genomic_DNA"/>
</dbReference>
<feature type="transmembrane region" description="Helical" evidence="2">
    <location>
        <begin position="498"/>
        <end position="522"/>
    </location>
</feature>
<feature type="compositionally biased region" description="Basic and acidic residues" evidence="1">
    <location>
        <begin position="1"/>
        <end position="11"/>
    </location>
</feature>
<dbReference type="Pfam" id="PF20237">
    <property type="entry name" value="DUF6594"/>
    <property type="match status" value="1"/>
</dbReference>
<sequence>MQTTSESRDKALSTPSGAATPRDTDGAPKVFVSAEELTDLFNDTERSLRYDGSFVLMKYPVSARAELLLDSVLKQRHIHRYRVRSAKVNATDDDDNEKYEAKPDGKHDQPGPTLQDDNPNTGFSDLMFCPGSDHLLDQAHYIKSWEKHLTKGFGRQKDVHPASAQQHFAVGMDVYLNDQPRNQQGSMWAASYERRIRAASLFDKCRKYGDALSKRDDVAWVHDGKYAPGPMYDVEVGVPAPSGGLKANLARAFCGKRRSPSQNERATPDPEGLARRAVTRIVDKCPNGYARLAAFRCSDHNLMQYRSFSYLYARLLLRLQYNLVELERELDTFDNFDDTAVGGSKRKLYCVSSDDIEQCSDTSANFPFLRTRLQLFEALKIMWVQYDVLLKSKRMALLQQPSDRDWEGARDWIMDNKPLVNRERDFILRKEDIVTLRSGRDGAVFEGLVMRTLHRVNKFLQRRCGCRLVQRIFITPGLKVETANKLDFYYAPNRVSKLVNGIVVVTIFTLLVTPVVVLYRLAGMATEAAPFEGIGLLIVFTMLFGMALSDMTKATRHELFAASAAYCAVLVVFISNFQTQTVSIVNWDEAK</sequence>
<name>A0A1V8SG61_9PEZI</name>
<proteinExistence type="predicted"/>
<evidence type="ECO:0000313" key="4">
    <source>
        <dbReference type="EMBL" id="OQN98126.1"/>
    </source>
</evidence>
<protein>
    <recommendedName>
        <fullName evidence="3">DUF6594 domain-containing protein</fullName>
    </recommendedName>
</protein>